<dbReference type="Proteomes" id="UP000034513">
    <property type="component" value="Unassembled WGS sequence"/>
</dbReference>
<proteinExistence type="predicted"/>
<dbReference type="InterPro" id="IPR000668">
    <property type="entry name" value="Peptidase_C1A_C"/>
</dbReference>
<evidence type="ECO:0000313" key="3">
    <source>
        <dbReference type="EMBL" id="KKW74483.1"/>
    </source>
</evidence>
<protein>
    <recommendedName>
        <fullName evidence="2">Peptidase C1A papain C-terminal domain-containing protein</fullName>
    </recommendedName>
</protein>
<gene>
    <name evidence="3" type="ORF">VN93_0526</name>
</gene>
<dbReference type="Pfam" id="PF00112">
    <property type="entry name" value="Peptidase_C1"/>
    <property type="match status" value="1"/>
</dbReference>
<feature type="chain" id="PRO_5045716216" description="Peptidase C1A papain C-terminal domain-containing protein" evidence="1">
    <location>
        <begin position="28"/>
        <end position="589"/>
    </location>
</feature>
<keyword evidence="1" id="KW-0732">Signal</keyword>
<dbReference type="RefSeq" id="WP_046781109.1">
    <property type="nucleotide sequence ID" value="NZ_LAVW01000070.1"/>
</dbReference>
<dbReference type="SUPFAM" id="SSF54001">
    <property type="entry name" value="Cysteine proteinases"/>
    <property type="match status" value="1"/>
</dbReference>
<feature type="signal peptide" evidence="1">
    <location>
        <begin position="1"/>
        <end position="27"/>
    </location>
</feature>
<evidence type="ECO:0000256" key="1">
    <source>
        <dbReference type="SAM" id="SignalP"/>
    </source>
</evidence>
<keyword evidence="4" id="KW-1185">Reference proteome</keyword>
<organism evidence="3 4">
    <name type="scientific">Lactococcus lactis subsp. cremoris</name>
    <name type="common">Streptococcus cremoris</name>
    <dbReference type="NCBI Taxonomy" id="1359"/>
    <lineage>
        <taxon>Bacteria</taxon>
        <taxon>Bacillati</taxon>
        <taxon>Bacillota</taxon>
        <taxon>Bacilli</taxon>
        <taxon>Lactobacillales</taxon>
        <taxon>Streptococcaceae</taxon>
        <taxon>Lactococcus</taxon>
    </lineage>
</organism>
<evidence type="ECO:0000313" key="4">
    <source>
        <dbReference type="Proteomes" id="UP000034513"/>
    </source>
</evidence>
<reference evidence="3 4" key="1">
    <citation type="submission" date="2015-04" db="EMBL/GenBank/DDBJ databases">
        <title>Evaluation of non-dairy Lactococcus lactis with potential dairy applications reveals extensive phenotype-genotype disparity.</title>
        <authorList>
            <person name="Cavanagh D."/>
            <person name="Casey A."/>
            <person name="Altermann E."/>
            <person name="Cotter P."/>
            <person name="Fitzgerald G.F."/>
            <person name="McAuliffe O."/>
        </authorList>
    </citation>
    <scope>NUCLEOTIDE SEQUENCE [LARGE SCALE GENOMIC DNA]</scope>
    <source>
        <strain evidence="3 4">DPC6856</strain>
    </source>
</reference>
<dbReference type="InterPro" id="IPR038765">
    <property type="entry name" value="Papain-like_cys_pep_sf"/>
</dbReference>
<sequence>MNQKLISFLGGLSFVLLSELLTIPANASVTITPSNPTVIHQEKQSIGNQNYTIGGLLQTLPTFYEAPPTTYKSTYTYDSQIQRTLSSSQIPPLWNPLNPASQNYHQLTPVLNQNDLNTCWSYAGVDTIENSGIRQLHHKIEPLLPAYYDYLSAGNAFKDQLNPLAISFTPTRIRQLGEGNQPDYPGVMSLTGRDPRLPNIKLSRNLSLKQELPLTINNFQLLNISPLHVNNLYELEPLPVESFPKDTSTLMNRVNHIKQLVYQKGSASINLEAEYTFDRTYLKKNYMQSLSSNQANNGDYTSYTPLSVANTEARNQPNLYSKSKSMIYPKLTTLEPISNQHYSVADHEGEIVGYDDNYPASNFKQNPGINGAFLIKNSWGDSWGNKGYFYLSYADLFIQSSNVIAYGVSLSQTTQTIYSATNTSPSNNALNFKAQNMPITNNNLFSNTYVSKNCSRHQAEFLNSISVDMLQAGLSVKVFYKNGGVTSSTPISDFKPLTTYTFHEAGYQTISFKSLKLPNNQPFTVAVQVINMNEFKNFILPFQAESAPNSGIYPTLTSQNSWINLNQEWEPFSQKDGINLFLDAQTTLK</sequence>
<dbReference type="EMBL" id="LAVW01000070">
    <property type="protein sequence ID" value="KKW74483.1"/>
    <property type="molecule type" value="Genomic_DNA"/>
</dbReference>
<comment type="caution">
    <text evidence="3">The sequence shown here is derived from an EMBL/GenBank/DDBJ whole genome shotgun (WGS) entry which is preliminary data.</text>
</comment>
<accession>A0ABR5EJ66</accession>
<dbReference type="Gene3D" id="3.90.70.10">
    <property type="entry name" value="Cysteine proteinases"/>
    <property type="match status" value="1"/>
</dbReference>
<feature type="domain" description="Peptidase C1A papain C-terminal" evidence="2">
    <location>
        <begin position="281"/>
        <end position="393"/>
    </location>
</feature>
<name>A0ABR5EJ66_LACLC</name>
<evidence type="ECO:0000259" key="2">
    <source>
        <dbReference type="Pfam" id="PF00112"/>
    </source>
</evidence>